<proteinExistence type="predicted"/>
<keyword evidence="2" id="KW-1185">Reference proteome</keyword>
<name>A0A846HMA8_9CYAN</name>
<dbReference type="EMBL" id="JTCM02000184">
    <property type="protein sequence ID" value="NEU77364.1"/>
    <property type="molecule type" value="Genomic_DNA"/>
</dbReference>
<organism evidence="1 2">
    <name type="scientific">Hassallia byssoidea VB512170</name>
    <dbReference type="NCBI Taxonomy" id="1304833"/>
    <lineage>
        <taxon>Bacteria</taxon>
        <taxon>Bacillati</taxon>
        <taxon>Cyanobacteriota</taxon>
        <taxon>Cyanophyceae</taxon>
        <taxon>Nostocales</taxon>
        <taxon>Tolypothrichaceae</taxon>
        <taxon>Hassallia</taxon>
    </lineage>
</organism>
<gene>
    <name evidence="1" type="ORF">PI95_034050</name>
</gene>
<dbReference type="AlphaFoldDB" id="A0A846HMA8"/>
<dbReference type="Proteomes" id="UP000031549">
    <property type="component" value="Unassembled WGS sequence"/>
</dbReference>
<dbReference type="RefSeq" id="WP_163519452.1">
    <property type="nucleotide sequence ID" value="NZ_JTCM02000184.1"/>
</dbReference>
<protein>
    <submittedName>
        <fullName evidence="1">Uncharacterized protein</fullName>
    </submittedName>
</protein>
<sequence>MKNRREAGIERRTEIKGLTTGNFLINGDRADFEEANYKIKMKPKIYHFKEFSGLKACFGGNCV</sequence>
<reference evidence="1 2" key="1">
    <citation type="journal article" date="2015" name="Genome Announc.">
        <title>Draft Genome Sequence of Cyanobacterium Hassallia byssoidea Strain VB512170, Isolated from Monuments in India.</title>
        <authorList>
            <person name="Singh D."/>
            <person name="Chandrababunaidu M.M."/>
            <person name="Panda A."/>
            <person name="Sen D."/>
            <person name="Bhattacharyya S."/>
            <person name="Adhikary S.P."/>
            <person name="Tripathy S."/>
        </authorList>
    </citation>
    <scope>NUCLEOTIDE SEQUENCE [LARGE SCALE GENOMIC DNA]</scope>
    <source>
        <strain evidence="1 2">VB512170</strain>
    </source>
</reference>
<evidence type="ECO:0000313" key="1">
    <source>
        <dbReference type="EMBL" id="NEU77364.1"/>
    </source>
</evidence>
<comment type="caution">
    <text evidence="1">The sequence shown here is derived from an EMBL/GenBank/DDBJ whole genome shotgun (WGS) entry which is preliminary data.</text>
</comment>
<evidence type="ECO:0000313" key="2">
    <source>
        <dbReference type="Proteomes" id="UP000031549"/>
    </source>
</evidence>
<accession>A0A846HMA8</accession>